<dbReference type="PANTHER" id="PTHR43760:SF1">
    <property type="entry name" value="ENDORIBONUCLEASE L-PSP_CHORISMATE MUTASE-LIKE DOMAIN-CONTAINING PROTEIN"/>
    <property type="match status" value="1"/>
</dbReference>
<dbReference type="Proteomes" id="UP000006045">
    <property type="component" value="Chromosome"/>
</dbReference>
<dbReference type="Pfam" id="PF14588">
    <property type="entry name" value="YjgF_endoribonc"/>
    <property type="match status" value="1"/>
</dbReference>
<evidence type="ECO:0000259" key="1">
    <source>
        <dbReference type="Pfam" id="PF14588"/>
    </source>
</evidence>
<evidence type="ECO:0000313" key="2">
    <source>
        <dbReference type="EMBL" id="EJZ59910.1"/>
    </source>
</evidence>
<dbReference type="EMBL" id="CM001561">
    <property type="protein sequence ID" value="EJZ59910.1"/>
    <property type="molecule type" value="Genomic_DNA"/>
</dbReference>
<evidence type="ECO:0000313" key="3">
    <source>
        <dbReference type="Proteomes" id="UP000006045"/>
    </source>
</evidence>
<proteinExistence type="predicted"/>
<accession>A0A7U9CQX7</accession>
<dbReference type="Gene3D" id="3.30.1330.40">
    <property type="entry name" value="RutC-like"/>
    <property type="match status" value="1"/>
</dbReference>
<dbReference type="AlphaFoldDB" id="A0A7U9CQX7"/>
<organism evidence="2 3">
    <name type="scientific">Pseudomonas fluorescens R124</name>
    <dbReference type="NCBI Taxonomy" id="743713"/>
    <lineage>
        <taxon>Bacteria</taxon>
        <taxon>Pseudomonadati</taxon>
        <taxon>Pseudomonadota</taxon>
        <taxon>Gammaproteobacteria</taxon>
        <taxon>Pseudomonadales</taxon>
        <taxon>Pseudomonadaceae</taxon>
        <taxon>Pseudomonas</taxon>
    </lineage>
</organism>
<dbReference type="InterPro" id="IPR035959">
    <property type="entry name" value="RutC-like_sf"/>
</dbReference>
<protein>
    <submittedName>
        <fullName evidence="2">YjgF</fullName>
    </submittedName>
</protein>
<dbReference type="PANTHER" id="PTHR43760">
    <property type="entry name" value="ENDORIBONUCLEASE-RELATED"/>
    <property type="match status" value="1"/>
</dbReference>
<dbReference type="InterPro" id="IPR013813">
    <property type="entry name" value="Endoribo_LPSP/chorism_mut-like"/>
</dbReference>
<feature type="domain" description="Endoribonuclease L-PSP/chorismate mutase-like" evidence="1">
    <location>
        <begin position="53"/>
        <end position="183"/>
    </location>
</feature>
<dbReference type="CDD" id="cd02199">
    <property type="entry name" value="YjgF_YER057c_UK114_like_1"/>
    <property type="match status" value="1"/>
</dbReference>
<reference evidence="2 3" key="1">
    <citation type="submission" date="2012-08" db="EMBL/GenBank/DDBJ databases">
        <title>The genome of cave-isolated P. fluorescens strain R124 demonstrates phenotypic adaptation to the mineral environment.</title>
        <authorList>
            <person name="Barton M.D."/>
            <person name="Petronio M."/>
            <person name="Giarrizzo J.G."/>
            <person name="Bowling B.V."/>
            <person name="Barton H.A."/>
        </authorList>
    </citation>
    <scope>NUCLEOTIDE SEQUENCE [LARGE SCALE GENOMIC DNA]</scope>
    <source>
        <strain evidence="2 3">R124</strain>
    </source>
</reference>
<name>A0A7U9CQX7_PSEFL</name>
<gene>
    <name evidence="2" type="primary">yjgF</name>
    <name evidence="2" type="ORF">I1A_004264</name>
</gene>
<sequence length="190" mass="20704">MIAPCHFLGAQLFHSAILHALIKRLGEMTERMTCDERFIALAHELNYDIYGENTAGGNYAPLIRHRDELYISGMVPRVNGRILYPGRVGLELTLKDAQAAASISAMRCLALIVDAVGSLDKIRALLRVTVYVKSTPDFVDLSEVANGASDVFSHVLGDAGRHTRTTVGVYQLPKNAAVEVDMIAAVQPEV</sequence>
<dbReference type="SUPFAM" id="SSF55298">
    <property type="entry name" value="YjgF-like"/>
    <property type="match status" value="1"/>
</dbReference>